<evidence type="ECO:0000256" key="9">
    <source>
        <dbReference type="ARBA" id="ARBA00023002"/>
    </source>
</evidence>
<evidence type="ECO:0000256" key="12">
    <source>
        <dbReference type="ARBA" id="ARBA00048483"/>
    </source>
</evidence>
<dbReference type="EC" id="1.16.1.9" evidence="3"/>
<dbReference type="OrthoDB" id="17725at2759"/>
<dbReference type="GO" id="GO:0005886">
    <property type="term" value="C:plasma membrane"/>
    <property type="evidence" value="ECO:0007669"/>
    <property type="project" value="UniProtKB-SubCell"/>
</dbReference>
<dbReference type="InterPro" id="IPR013112">
    <property type="entry name" value="FAD-bd_8"/>
</dbReference>
<evidence type="ECO:0000256" key="2">
    <source>
        <dbReference type="ARBA" id="ARBA00006278"/>
    </source>
</evidence>
<feature type="transmembrane region" description="Helical" evidence="13">
    <location>
        <begin position="142"/>
        <end position="167"/>
    </location>
</feature>
<keyword evidence="11 13" id="KW-0472">Membrane</keyword>
<dbReference type="GO" id="GO:0006879">
    <property type="term" value="P:intracellular iron ion homeostasis"/>
    <property type="evidence" value="ECO:0007669"/>
    <property type="project" value="TreeGrafter"/>
</dbReference>
<keyword evidence="5" id="KW-1003">Cell membrane</keyword>
<comment type="subcellular location">
    <subcellularLocation>
        <location evidence="1">Cell membrane</location>
        <topology evidence="1">Multi-pass membrane protein</topology>
    </subcellularLocation>
</comment>
<keyword evidence="7" id="KW-0249">Electron transport</keyword>
<dbReference type="PANTHER" id="PTHR32361">
    <property type="entry name" value="FERRIC/CUPRIC REDUCTASE TRANSMEMBRANE COMPONENT"/>
    <property type="match status" value="1"/>
</dbReference>
<keyword evidence="10" id="KW-0406">Ion transport</keyword>
<dbReference type="InterPro" id="IPR051410">
    <property type="entry name" value="Ferric/Cupric_Reductase"/>
</dbReference>
<evidence type="ECO:0000256" key="3">
    <source>
        <dbReference type="ARBA" id="ARBA00012668"/>
    </source>
</evidence>
<dbReference type="Gene3D" id="2.40.30.10">
    <property type="entry name" value="Translation factors"/>
    <property type="match status" value="1"/>
</dbReference>
<name>A0A8H6XPM9_9AGAR</name>
<dbReference type="PANTHER" id="PTHR32361:SF23">
    <property type="entry name" value="FERRIC-CHELATE REDUCTASE"/>
    <property type="match status" value="1"/>
</dbReference>
<dbReference type="Proteomes" id="UP000620124">
    <property type="component" value="Unassembled WGS sequence"/>
</dbReference>
<feature type="transmembrane region" description="Helical" evidence="13">
    <location>
        <begin position="228"/>
        <end position="248"/>
    </location>
</feature>
<dbReference type="Pfam" id="PF01794">
    <property type="entry name" value="Ferric_reduct"/>
    <property type="match status" value="1"/>
</dbReference>
<evidence type="ECO:0000256" key="4">
    <source>
        <dbReference type="ARBA" id="ARBA00022448"/>
    </source>
</evidence>
<gene>
    <name evidence="15" type="ORF">MVEN_01584400</name>
</gene>
<keyword evidence="16" id="KW-1185">Reference proteome</keyword>
<keyword evidence="9" id="KW-0560">Oxidoreductase</keyword>
<feature type="transmembrane region" description="Helical" evidence="13">
    <location>
        <begin position="187"/>
        <end position="207"/>
    </location>
</feature>
<protein>
    <recommendedName>
        <fullName evidence="3">ferric-chelate reductase (NADPH)</fullName>
        <ecNumber evidence="3">1.16.1.9</ecNumber>
    </recommendedName>
</protein>
<dbReference type="SUPFAM" id="SSF52343">
    <property type="entry name" value="Ferredoxin reductase-like, C-terminal NADP-linked domain"/>
    <property type="match status" value="1"/>
</dbReference>
<organism evidence="15 16">
    <name type="scientific">Mycena venus</name>
    <dbReference type="NCBI Taxonomy" id="2733690"/>
    <lineage>
        <taxon>Eukaryota</taxon>
        <taxon>Fungi</taxon>
        <taxon>Dikarya</taxon>
        <taxon>Basidiomycota</taxon>
        <taxon>Agaricomycotina</taxon>
        <taxon>Agaricomycetes</taxon>
        <taxon>Agaricomycetidae</taxon>
        <taxon>Agaricales</taxon>
        <taxon>Marasmiineae</taxon>
        <taxon>Mycenaceae</taxon>
        <taxon>Mycena</taxon>
    </lineage>
</organism>
<evidence type="ECO:0000256" key="6">
    <source>
        <dbReference type="ARBA" id="ARBA00022692"/>
    </source>
</evidence>
<evidence type="ECO:0000256" key="10">
    <source>
        <dbReference type="ARBA" id="ARBA00023065"/>
    </source>
</evidence>
<feature type="transmembrane region" description="Helical" evidence="13">
    <location>
        <begin position="79"/>
        <end position="100"/>
    </location>
</feature>
<dbReference type="GO" id="GO:0006826">
    <property type="term" value="P:iron ion transport"/>
    <property type="evidence" value="ECO:0007669"/>
    <property type="project" value="UniProtKB-ARBA"/>
</dbReference>
<proteinExistence type="inferred from homology"/>
<feature type="transmembrane region" description="Helical" evidence="13">
    <location>
        <begin position="260"/>
        <end position="281"/>
    </location>
</feature>
<comment type="similarity">
    <text evidence="2">Belongs to the ferric reductase (FRE) family.</text>
</comment>
<comment type="catalytic activity">
    <reaction evidence="12">
        <text>2 a Fe(II)-siderophore + NADP(+) + H(+) = 2 a Fe(III)-siderophore + NADPH</text>
        <dbReference type="Rhea" id="RHEA:28795"/>
        <dbReference type="Rhea" id="RHEA-COMP:11342"/>
        <dbReference type="Rhea" id="RHEA-COMP:11344"/>
        <dbReference type="ChEBI" id="CHEBI:15378"/>
        <dbReference type="ChEBI" id="CHEBI:29033"/>
        <dbReference type="ChEBI" id="CHEBI:29034"/>
        <dbReference type="ChEBI" id="CHEBI:57783"/>
        <dbReference type="ChEBI" id="CHEBI:58349"/>
        <dbReference type="EC" id="1.16.1.9"/>
    </reaction>
</comment>
<evidence type="ECO:0000256" key="13">
    <source>
        <dbReference type="SAM" id="Phobius"/>
    </source>
</evidence>
<dbReference type="InterPro" id="IPR039261">
    <property type="entry name" value="FNR_nucleotide-bd"/>
</dbReference>
<feature type="transmembrane region" description="Helical" evidence="13">
    <location>
        <begin position="293"/>
        <end position="312"/>
    </location>
</feature>
<evidence type="ECO:0000256" key="8">
    <source>
        <dbReference type="ARBA" id="ARBA00022989"/>
    </source>
</evidence>
<dbReference type="SFLD" id="SFLDS00052">
    <property type="entry name" value="Ferric_Reductase_Domain"/>
    <property type="match status" value="1"/>
</dbReference>
<evidence type="ECO:0000256" key="5">
    <source>
        <dbReference type="ARBA" id="ARBA00022475"/>
    </source>
</evidence>
<dbReference type="InterPro" id="IPR017938">
    <property type="entry name" value="Riboflavin_synthase-like_b-brl"/>
</dbReference>
<evidence type="ECO:0000313" key="15">
    <source>
        <dbReference type="EMBL" id="KAF7345648.1"/>
    </source>
</evidence>
<evidence type="ECO:0000256" key="7">
    <source>
        <dbReference type="ARBA" id="ARBA00022982"/>
    </source>
</evidence>
<comment type="caution">
    <text evidence="15">The sequence shown here is derived from an EMBL/GenBank/DDBJ whole genome shotgun (WGS) entry which is preliminary data.</text>
</comment>
<dbReference type="InterPro" id="IPR017927">
    <property type="entry name" value="FAD-bd_FR_type"/>
</dbReference>
<dbReference type="CDD" id="cd06186">
    <property type="entry name" value="NOX_Duox_like_FAD_NADP"/>
    <property type="match status" value="1"/>
</dbReference>
<sequence>MNLVTSWTSFQQLCVVVSPDFFPLSQRAMGLIWLLQPVLWHSPRDPSGYDYSAMTDEQKQLISTRWHDQHKWYTADWDYGQTTLALFCAAILASAILNAMSRFRASSKISGQGKPLPGFVDKLTAAFRYTTARQFHLSVIRWYAPPLAAILGVLGMFIFVMSLMLAVRPFYWPNDAMGMSPPIATRSGWIGIAIMPFMIAFATKVNFVGLLTGTSHEKLQVFHRWSAVFMYIASLVHTFPFIINNIRMGMMEVQYNTSPFYWTGIAALVPQTYLIALSWGIFRNPYYEIFKKLHFVAAGIFMAALFIHVNWTLTSWDYFWATLAIYGLAWLSRVARTIYTTGFGLPATVESVGPDLIKLSVRVPGRFKWAPGQHVFVRVLGLGVHALTSHPFTISSLHTGGAGAENTAELVMRVHRGLTGALARRVTGKAAWTSRVVVDGPYGGLHVPLKAYERVYLLAGGSGATFTLPLFADLAASIKAGGTACQRVEFVVAVPDDDNYSWMEPRITAVAAGLPETAVGLRVHFTRAAAEETKESHPMTRDILRGRPVLGDIVREAHRSARKVAIVACGPDGFLYDVRNAVADSQLVIADGFGICKDLFLHTETYSW</sequence>
<evidence type="ECO:0000256" key="11">
    <source>
        <dbReference type="ARBA" id="ARBA00023136"/>
    </source>
</evidence>
<keyword evidence="4" id="KW-0813">Transport</keyword>
<dbReference type="InterPro" id="IPR013130">
    <property type="entry name" value="Fe3_Rdtase_TM_dom"/>
</dbReference>
<dbReference type="PROSITE" id="PS51384">
    <property type="entry name" value="FAD_FR"/>
    <property type="match status" value="1"/>
</dbReference>
<dbReference type="SFLD" id="SFLDG01168">
    <property type="entry name" value="Ferric_reductase_subgroup_(FRE"/>
    <property type="match status" value="1"/>
</dbReference>
<accession>A0A8H6XPM9</accession>
<reference evidence="15" key="1">
    <citation type="submission" date="2020-05" db="EMBL/GenBank/DDBJ databases">
        <title>Mycena genomes resolve the evolution of fungal bioluminescence.</title>
        <authorList>
            <person name="Tsai I.J."/>
        </authorList>
    </citation>
    <scope>NUCLEOTIDE SEQUENCE</scope>
    <source>
        <strain evidence="15">CCC161011</strain>
    </source>
</reference>
<dbReference type="GO" id="GO:0015677">
    <property type="term" value="P:copper ion import"/>
    <property type="evidence" value="ECO:0007669"/>
    <property type="project" value="TreeGrafter"/>
</dbReference>
<dbReference type="Pfam" id="PF08022">
    <property type="entry name" value="FAD_binding_8"/>
    <property type="match status" value="1"/>
</dbReference>
<evidence type="ECO:0000259" key="14">
    <source>
        <dbReference type="PROSITE" id="PS51384"/>
    </source>
</evidence>
<keyword evidence="6 13" id="KW-0812">Transmembrane</keyword>
<dbReference type="Pfam" id="PF08030">
    <property type="entry name" value="NAD_binding_6"/>
    <property type="match status" value="1"/>
</dbReference>
<dbReference type="EMBL" id="JACAZI010000013">
    <property type="protein sequence ID" value="KAF7345648.1"/>
    <property type="molecule type" value="Genomic_DNA"/>
</dbReference>
<dbReference type="GO" id="GO:0052851">
    <property type="term" value="F:ferric-chelate reductase (NADPH) activity"/>
    <property type="evidence" value="ECO:0007669"/>
    <property type="project" value="UniProtKB-EC"/>
</dbReference>
<dbReference type="InterPro" id="IPR013121">
    <property type="entry name" value="Fe_red_NAD-bd_6"/>
</dbReference>
<feature type="domain" description="FAD-binding FR-type" evidence="14">
    <location>
        <begin position="327"/>
        <end position="448"/>
    </location>
</feature>
<dbReference type="Gene3D" id="3.40.50.80">
    <property type="entry name" value="Nucleotide-binding domain of ferredoxin-NADP reductase (FNR) module"/>
    <property type="match status" value="1"/>
</dbReference>
<dbReference type="AlphaFoldDB" id="A0A8H6XPM9"/>
<evidence type="ECO:0000256" key="1">
    <source>
        <dbReference type="ARBA" id="ARBA00004651"/>
    </source>
</evidence>
<evidence type="ECO:0000313" key="16">
    <source>
        <dbReference type="Proteomes" id="UP000620124"/>
    </source>
</evidence>
<dbReference type="SUPFAM" id="SSF63380">
    <property type="entry name" value="Riboflavin synthase domain-like"/>
    <property type="match status" value="1"/>
</dbReference>
<keyword evidence="8 13" id="KW-1133">Transmembrane helix</keyword>